<organism evidence="1">
    <name type="scientific">Pongo abelii</name>
    <name type="common">Sumatran orangutan</name>
    <name type="synonym">Pongo pygmaeus abelii</name>
    <dbReference type="NCBI Taxonomy" id="9601"/>
    <lineage>
        <taxon>Eukaryota</taxon>
        <taxon>Metazoa</taxon>
        <taxon>Chordata</taxon>
        <taxon>Craniata</taxon>
        <taxon>Vertebrata</taxon>
        <taxon>Euteleostomi</taxon>
        <taxon>Mammalia</taxon>
        <taxon>Eutheria</taxon>
        <taxon>Euarchontoglires</taxon>
        <taxon>Primates</taxon>
        <taxon>Haplorrhini</taxon>
        <taxon>Catarrhini</taxon>
        <taxon>Hominidae</taxon>
        <taxon>Pongo</taxon>
    </lineage>
</organism>
<proteinExistence type="predicted"/>
<dbReference type="AlphaFoldDB" id="A0A2J8T3R3"/>
<dbReference type="EMBL" id="NDHI03003523">
    <property type="protein sequence ID" value="PNJ27652.1"/>
    <property type="molecule type" value="Genomic_DNA"/>
</dbReference>
<sequence>LTQMEFAAHTWTGQSILTEDNFDFKEEIPSDILKPPHQKHWSTRGLSTLLIT</sequence>
<name>A0A2J8T3R3_PONAB</name>
<accession>A0A2J8T3R3</accession>
<reference evidence="1" key="1">
    <citation type="submission" date="2017-12" db="EMBL/GenBank/DDBJ databases">
        <title>High-resolution comparative analysis of great ape genomes.</title>
        <authorList>
            <person name="Pollen A."/>
            <person name="Hastie A."/>
            <person name="Hormozdiari F."/>
            <person name="Dougherty M."/>
            <person name="Liu R."/>
            <person name="Chaisson M."/>
            <person name="Hoppe E."/>
            <person name="Hill C."/>
            <person name="Pang A."/>
            <person name="Hillier L."/>
            <person name="Baker C."/>
            <person name="Armstrong J."/>
            <person name="Shendure J."/>
            <person name="Paten B."/>
            <person name="Wilson R."/>
            <person name="Chao H."/>
            <person name="Schneider V."/>
            <person name="Ventura M."/>
            <person name="Kronenberg Z."/>
            <person name="Murali S."/>
            <person name="Gordon D."/>
            <person name="Cantsilieris S."/>
            <person name="Munson K."/>
            <person name="Nelson B."/>
            <person name="Raja A."/>
            <person name="Underwood J."/>
            <person name="Diekhans M."/>
            <person name="Fiddes I."/>
            <person name="Haussler D."/>
            <person name="Eichler E."/>
        </authorList>
    </citation>
    <scope>NUCLEOTIDE SEQUENCE [LARGE SCALE GENOMIC DNA]</scope>
    <source>
        <strain evidence="1">Susie</strain>
    </source>
</reference>
<feature type="non-terminal residue" evidence="1">
    <location>
        <position position="1"/>
    </location>
</feature>
<gene>
    <name evidence="1" type="ORF">CR201_G0037921</name>
</gene>
<comment type="caution">
    <text evidence="1">The sequence shown here is derived from an EMBL/GenBank/DDBJ whole genome shotgun (WGS) entry which is preliminary data.</text>
</comment>
<protein>
    <submittedName>
        <fullName evidence="1">FAM149A isoform 18</fullName>
    </submittedName>
</protein>
<evidence type="ECO:0000313" key="1">
    <source>
        <dbReference type="EMBL" id="PNJ27652.1"/>
    </source>
</evidence>